<dbReference type="InterPro" id="IPR019734">
    <property type="entry name" value="TPR_rpt"/>
</dbReference>
<evidence type="ECO:0000256" key="2">
    <source>
        <dbReference type="SAM" id="SignalP"/>
    </source>
</evidence>
<dbReference type="Pfam" id="PF13432">
    <property type="entry name" value="TPR_16"/>
    <property type="match status" value="1"/>
</dbReference>
<feature type="repeat" description="TPR" evidence="1">
    <location>
        <begin position="119"/>
        <end position="152"/>
    </location>
</feature>
<dbReference type="PANTHER" id="PTHR12558:SF13">
    <property type="entry name" value="CELL DIVISION CYCLE PROTEIN 27 HOMOLOG"/>
    <property type="match status" value="1"/>
</dbReference>
<dbReference type="Pfam" id="PF13431">
    <property type="entry name" value="TPR_17"/>
    <property type="match status" value="1"/>
</dbReference>
<accession>A0A6S6U5L6</accession>
<dbReference type="SUPFAM" id="SSF48452">
    <property type="entry name" value="TPR-like"/>
    <property type="match status" value="1"/>
</dbReference>
<dbReference type="PROSITE" id="PS50005">
    <property type="entry name" value="TPR"/>
    <property type="match status" value="3"/>
</dbReference>
<protein>
    <submittedName>
        <fullName evidence="3">Uncharacterized protein</fullName>
    </submittedName>
</protein>
<evidence type="ECO:0000256" key="1">
    <source>
        <dbReference type="PROSITE-ProRule" id="PRU00339"/>
    </source>
</evidence>
<organism evidence="3">
    <name type="scientific">uncultured Aureispira sp</name>
    <dbReference type="NCBI Taxonomy" id="1331704"/>
    <lineage>
        <taxon>Bacteria</taxon>
        <taxon>Pseudomonadati</taxon>
        <taxon>Bacteroidota</taxon>
        <taxon>Saprospiria</taxon>
        <taxon>Saprospirales</taxon>
        <taxon>Saprospiraceae</taxon>
        <taxon>Aureispira</taxon>
        <taxon>environmental samples</taxon>
    </lineage>
</organism>
<dbReference type="AlphaFoldDB" id="A0A6S6U5L6"/>
<feature type="repeat" description="TPR" evidence="1">
    <location>
        <begin position="153"/>
        <end position="186"/>
    </location>
</feature>
<dbReference type="InterPro" id="IPR011990">
    <property type="entry name" value="TPR-like_helical_dom_sf"/>
</dbReference>
<feature type="signal peptide" evidence="2">
    <location>
        <begin position="1"/>
        <end position="19"/>
    </location>
</feature>
<dbReference type="Gene3D" id="1.25.40.10">
    <property type="entry name" value="Tetratricopeptide repeat domain"/>
    <property type="match status" value="2"/>
</dbReference>
<reference evidence="3" key="1">
    <citation type="submission" date="2020-01" db="EMBL/GenBank/DDBJ databases">
        <authorList>
            <person name="Meier V. D."/>
            <person name="Meier V D."/>
        </authorList>
    </citation>
    <scope>NUCLEOTIDE SEQUENCE</scope>
    <source>
        <strain evidence="3">HLG_WM_MAG_10</strain>
    </source>
</reference>
<feature type="repeat" description="TPR" evidence="1">
    <location>
        <begin position="57"/>
        <end position="90"/>
    </location>
</feature>
<sequence length="197" mass="22772">MRYLFFFFFIFCFITTSSAQDELLERFEKGMAAFEKGNFAKAERLFDKLLKEEPSYAAVYIWKGKCLQEFEEYQAAYEAISTACNLDPTEGTYWFELGFFKYTIAITNIKKPELCGDCGKFLLPEGNNLKAIDYYKSALKDYQKAAHLNPKHSETYYQMAITYAALSDLDNACLQLQRAVALKHSKASKYRLEICPN</sequence>
<feature type="chain" id="PRO_5027759442" evidence="2">
    <location>
        <begin position="20"/>
        <end position="197"/>
    </location>
</feature>
<proteinExistence type="predicted"/>
<keyword evidence="2" id="KW-0732">Signal</keyword>
<keyword evidence="1" id="KW-0802">TPR repeat</keyword>
<dbReference type="EMBL" id="CACVAQ010000391">
    <property type="protein sequence ID" value="CAA6827025.1"/>
    <property type="molecule type" value="Genomic_DNA"/>
</dbReference>
<gene>
    <name evidence="3" type="ORF">HELGO_WM51828</name>
</gene>
<evidence type="ECO:0000313" key="3">
    <source>
        <dbReference type="EMBL" id="CAA6827025.1"/>
    </source>
</evidence>
<dbReference type="SMART" id="SM00028">
    <property type="entry name" value="TPR"/>
    <property type="match status" value="4"/>
</dbReference>
<dbReference type="PANTHER" id="PTHR12558">
    <property type="entry name" value="CELL DIVISION CYCLE 16,23,27"/>
    <property type="match status" value="1"/>
</dbReference>
<name>A0A6S6U5L6_9BACT</name>